<keyword evidence="6 13" id="KW-0332">GMP biosynthesis</keyword>
<dbReference type="EC" id="1.1.1.205" evidence="13 20"/>
<dbReference type="Gene3D" id="3.20.20.70">
    <property type="entry name" value="Aldolase class I"/>
    <property type="match status" value="1"/>
</dbReference>
<evidence type="ECO:0000256" key="18">
    <source>
        <dbReference type="PROSITE-ProRule" id="PRU00703"/>
    </source>
</evidence>
<evidence type="ECO:0000313" key="25">
    <source>
        <dbReference type="Proteomes" id="UP001215549"/>
    </source>
</evidence>
<dbReference type="GO" id="GO:0006177">
    <property type="term" value="P:GMP biosynthetic process"/>
    <property type="evidence" value="ECO:0007669"/>
    <property type="project" value="UniProtKB-UniRule"/>
</dbReference>
<reference evidence="23 25" key="2">
    <citation type="submission" date="2021-01" db="EMBL/GenBank/DDBJ databases">
        <title>Biogeographic distribution of Paracoccus.</title>
        <authorList>
            <person name="Hollensteiner J."/>
            <person name="Leineberger J."/>
            <person name="Brinkhoff T."/>
            <person name="Daniel R."/>
        </authorList>
    </citation>
    <scope>NUCLEOTIDE SEQUENCE [LARGE SCALE GENOMIC DNA]</scope>
    <source>
        <strain evidence="23 25">DSM 18447</strain>
    </source>
</reference>
<dbReference type="NCBIfam" id="TIGR01302">
    <property type="entry name" value="IMP_dehydrog"/>
    <property type="match status" value="1"/>
</dbReference>
<dbReference type="PANTHER" id="PTHR11911:SF111">
    <property type="entry name" value="INOSINE-5'-MONOPHOSPHATE DEHYDROGENASE"/>
    <property type="match status" value="1"/>
</dbReference>
<feature type="binding site" evidence="13 15">
    <location>
        <begin position="333"/>
        <end position="335"/>
    </location>
    <ligand>
        <name>IMP</name>
        <dbReference type="ChEBI" id="CHEBI:58053"/>
    </ligand>
</feature>
<comment type="caution">
    <text evidence="13">Lacks conserved residue(s) required for the propagation of feature annotation.</text>
</comment>
<keyword evidence="4 13" id="KW-0479">Metal-binding</keyword>
<feature type="active site" description="Thioimidate intermediate" evidence="13 14">
    <location>
        <position position="302"/>
    </location>
</feature>
<evidence type="ECO:0000256" key="6">
    <source>
        <dbReference type="ARBA" id="ARBA00022749"/>
    </source>
</evidence>
<dbReference type="InterPro" id="IPR015875">
    <property type="entry name" value="IMP_DH/GMP_Rdtase_CS"/>
</dbReference>
<comment type="similarity">
    <text evidence="2 13 19">Belongs to the IMPDH/GMPR family.</text>
</comment>
<dbReference type="GO" id="GO:0000166">
    <property type="term" value="F:nucleotide binding"/>
    <property type="evidence" value="ECO:0007669"/>
    <property type="project" value="UniProtKB-UniRule"/>
</dbReference>
<keyword evidence="25" id="KW-1185">Reference proteome</keyword>
<dbReference type="Pfam" id="PF00571">
    <property type="entry name" value="CBS"/>
    <property type="match status" value="2"/>
</dbReference>
<evidence type="ECO:0000256" key="8">
    <source>
        <dbReference type="ARBA" id="ARBA00022958"/>
    </source>
</evidence>
<dbReference type="GO" id="GO:0003938">
    <property type="term" value="F:IMP dehydrogenase activity"/>
    <property type="evidence" value="ECO:0007669"/>
    <property type="project" value="UniProtKB-UniRule"/>
</dbReference>
<dbReference type="PROSITE" id="PS00487">
    <property type="entry name" value="IMP_DH_GMP_RED"/>
    <property type="match status" value="1"/>
</dbReference>
<dbReference type="EMBL" id="FTOU01000002">
    <property type="protein sequence ID" value="SIS62208.1"/>
    <property type="molecule type" value="Genomic_DNA"/>
</dbReference>
<dbReference type="EMBL" id="CP067140">
    <property type="protein sequence ID" value="WCR01702.1"/>
    <property type="molecule type" value="Genomic_DNA"/>
</dbReference>
<keyword evidence="7 13" id="KW-0658">Purine biosynthesis</keyword>
<dbReference type="SMART" id="SM00116">
    <property type="entry name" value="CBS"/>
    <property type="match status" value="2"/>
</dbReference>
<keyword evidence="10 13" id="KW-0520">NAD</keyword>
<evidence type="ECO:0000256" key="20">
    <source>
        <dbReference type="RuleBase" id="RU003928"/>
    </source>
</evidence>
<feature type="binding site" evidence="13 15">
    <location>
        <begin position="356"/>
        <end position="357"/>
    </location>
    <ligand>
        <name>IMP</name>
        <dbReference type="ChEBI" id="CHEBI:58053"/>
    </ligand>
</feature>
<comment type="activity regulation">
    <text evidence="13">Mycophenolic acid (MPA) is a non-competitive inhibitor that prevents formation of the closed enzyme conformation by binding to the same site as the amobile flap. In contrast, mizoribine monophosphate (MZP) is a competitive inhibitor that induces the closed conformation. MPA is a potent inhibitor of mammalian IMPDHs but a poor inhibitor of the bacterial enzymes. MZP is a more potent inhibitor of bacterial IMPDH.</text>
</comment>
<dbReference type="InterPro" id="IPR001093">
    <property type="entry name" value="IMP_DH_GMPRt"/>
</dbReference>
<accession>A0AA45W1U6</accession>
<evidence type="ECO:0000256" key="4">
    <source>
        <dbReference type="ARBA" id="ARBA00022723"/>
    </source>
</evidence>
<evidence type="ECO:0000256" key="12">
    <source>
        <dbReference type="ARBA" id="ARBA00048028"/>
    </source>
</evidence>
<evidence type="ECO:0000256" key="11">
    <source>
        <dbReference type="ARBA" id="ARBA00023122"/>
    </source>
</evidence>
<feature type="binding site" evidence="13">
    <location>
        <position position="465"/>
    </location>
    <ligand>
        <name>K(+)</name>
        <dbReference type="ChEBI" id="CHEBI:29103"/>
        <note>ligand shared between two tetrameric partners</note>
    </ligand>
</feature>
<name>A0AA45W1U6_9RHOB</name>
<evidence type="ECO:0000256" key="5">
    <source>
        <dbReference type="ARBA" id="ARBA00022737"/>
    </source>
</evidence>
<dbReference type="PANTHER" id="PTHR11911">
    <property type="entry name" value="INOSINE-5-MONOPHOSPHATE DEHYDROGENASE RELATED"/>
    <property type="match status" value="1"/>
</dbReference>
<evidence type="ECO:0000256" key="2">
    <source>
        <dbReference type="ARBA" id="ARBA00005502"/>
    </source>
</evidence>
<feature type="binding site" evidence="13">
    <location>
        <position position="245"/>
    </location>
    <ligand>
        <name>NAD(+)</name>
        <dbReference type="ChEBI" id="CHEBI:57540"/>
    </ligand>
</feature>
<dbReference type="AlphaFoldDB" id="A0AA45W1U6"/>
<dbReference type="InterPro" id="IPR000644">
    <property type="entry name" value="CBS_dom"/>
</dbReference>
<feature type="binding site" evidence="16">
    <location>
        <begin position="245"/>
        <end position="247"/>
    </location>
    <ligand>
        <name>NAD(+)</name>
        <dbReference type="ChEBI" id="CHEBI:57540"/>
    </ligand>
</feature>
<dbReference type="GO" id="GO:0046872">
    <property type="term" value="F:metal ion binding"/>
    <property type="evidence" value="ECO:0007669"/>
    <property type="project" value="UniProtKB-UniRule"/>
</dbReference>
<feature type="active site" description="Proton acceptor" evidence="13 14">
    <location>
        <position position="396"/>
    </location>
</feature>
<feature type="binding site" evidence="13">
    <location>
        <position position="464"/>
    </location>
    <ligand>
        <name>K(+)</name>
        <dbReference type="ChEBI" id="CHEBI:29103"/>
        <note>ligand shared between two tetrameric partners</note>
    </ligand>
</feature>
<evidence type="ECO:0000256" key="15">
    <source>
        <dbReference type="PIRSR" id="PIRSR000130-2"/>
    </source>
</evidence>
<evidence type="ECO:0000256" key="17">
    <source>
        <dbReference type="PIRSR" id="PIRSR000130-4"/>
    </source>
</evidence>
<dbReference type="PROSITE" id="PS51371">
    <property type="entry name" value="CBS"/>
    <property type="match status" value="2"/>
</dbReference>
<evidence type="ECO:0000256" key="1">
    <source>
        <dbReference type="ARBA" id="ARBA00001958"/>
    </source>
</evidence>
<organism evidence="22 24">
    <name type="scientific">Paracoccus saliphilus</name>
    <dbReference type="NCBI Taxonomy" id="405559"/>
    <lineage>
        <taxon>Bacteria</taxon>
        <taxon>Pseudomonadati</taxon>
        <taxon>Pseudomonadota</taxon>
        <taxon>Alphaproteobacteria</taxon>
        <taxon>Rhodobacterales</taxon>
        <taxon>Paracoccaceae</taxon>
        <taxon>Paracoccus</taxon>
    </lineage>
</organism>
<feature type="binding site" evidence="13 16">
    <location>
        <begin position="295"/>
        <end position="297"/>
    </location>
    <ligand>
        <name>NAD(+)</name>
        <dbReference type="ChEBI" id="CHEBI:57540"/>
    </ligand>
</feature>
<feature type="binding site" evidence="13 15">
    <location>
        <position position="300"/>
    </location>
    <ligand>
        <name>IMP</name>
        <dbReference type="ChEBI" id="CHEBI:58053"/>
    </ligand>
</feature>
<evidence type="ECO:0000256" key="9">
    <source>
        <dbReference type="ARBA" id="ARBA00023002"/>
    </source>
</evidence>
<keyword evidence="8 13" id="KW-0630">Potassium</keyword>
<keyword evidence="9 13" id="KW-0560">Oxidoreductase</keyword>
<gene>
    <name evidence="13 23" type="primary">guaB</name>
    <name evidence="23" type="ORF">JHX88_12260</name>
    <name evidence="22" type="ORF">SAMN05421772_10241</name>
</gene>
<dbReference type="HAMAP" id="MF_01964">
    <property type="entry name" value="IMPDH"/>
    <property type="match status" value="1"/>
</dbReference>
<evidence type="ECO:0000256" key="19">
    <source>
        <dbReference type="RuleBase" id="RU003927"/>
    </source>
</evidence>
<evidence type="ECO:0000256" key="14">
    <source>
        <dbReference type="PIRSR" id="PIRSR000130-1"/>
    </source>
</evidence>
<dbReference type="SUPFAM" id="SSF51412">
    <property type="entry name" value="Inosine monophosphate dehydrogenase (IMPDH)"/>
    <property type="match status" value="1"/>
</dbReference>
<feature type="binding site" description="in other chain" evidence="13 17">
    <location>
        <position position="299"/>
    </location>
    <ligand>
        <name>K(+)</name>
        <dbReference type="ChEBI" id="CHEBI:29103"/>
        <note>ligand shared between two tetrameric partners</note>
    </ligand>
</feature>
<evidence type="ECO:0000256" key="16">
    <source>
        <dbReference type="PIRSR" id="PIRSR000130-3"/>
    </source>
</evidence>
<feature type="domain" description="CBS" evidence="21">
    <location>
        <begin position="151"/>
        <end position="208"/>
    </location>
</feature>
<evidence type="ECO:0000256" key="10">
    <source>
        <dbReference type="ARBA" id="ARBA00023027"/>
    </source>
</evidence>
<evidence type="ECO:0000256" key="3">
    <source>
        <dbReference type="ARBA" id="ARBA00011881"/>
    </source>
</evidence>
<comment type="subunit">
    <text evidence="3 13">Homotetramer.</text>
</comment>
<dbReference type="PIRSF" id="PIRSF000130">
    <property type="entry name" value="IMPDH"/>
    <property type="match status" value="1"/>
</dbReference>
<keyword evidence="11 18" id="KW-0129">CBS domain</keyword>
<feature type="binding site" evidence="13 15">
    <location>
        <begin position="380"/>
        <end position="384"/>
    </location>
    <ligand>
        <name>IMP</name>
        <dbReference type="ChEBI" id="CHEBI:58053"/>
    </ligand>
</feature>
<evidence type="ECO:0000313" key="22">
    <source>
        <dbReference type="EMBL" id="SIS62208.1"/>
    </source>
</evidence>
<reference evidence="22 24" key="1">
    <citation type="submission" date="2017-01" db="EMBL/GenBank/DDBJ databases">
        <authorList>
            <person name="Varghese N."/>
            <person name="Submissions S."/>
        </authorList>
    </citation>
    <scope>NUCLEOTIDE SEQUENCE [LARGE SCALE GENOMIC DNA]</scope>
    <source>
        <strain evidence="22 24">DSM 18447</strain>
    </source>
</reference>
<dbReference type="GO" id="GO:0006183">
    <property type="term" value="P:GTP biosynthetic process"/>
    <property type="evidence" value="ECO:0007669"/>
    <property type="project" value="TreeGrafter"/>
</dbReference>
<evidence type="ECO:0000259" key="21">
    <source>
        <dbReference type="PROSITE" id="PS51371"/>
    </source>
</evidence>
<evidence type="ECO:0000256" key="13">
    <source>
        <dbReference type="HAMAP-Rule" id="MF_01964"/>
    </source>
</evidence>
<comment type="pathway">
    <text evidence="13 20">Purine metabolism; XMP biosynthesis via de novo pathway; XMP from IMP: step 1/1.</text>
</comment>
<feature type="binding site" evidence="13">
    <location>
        <position position="466"/>
    </location>
    <ligand>
        <name>K(+)</name>
        <dbReference type="ChEBI" id="CHEBI:29103"/>
        <note>ligand shared between two tetrameric partners</note>
    </ligand>
</feature>
<feature type="binding site" description="in other chain" evidence="13 17">
    <location>
        <position position="297"/>
    </location>
    <ligand>
        <name>K(+)</name>
        <dbReference type="ChEBI" id="CHEBI:29103"/>
        <note>ligand shared between two tetrameric partners</note>
    </ligand>
</feature>
<dbReference type="CDD" id="cd04601">
    <property type="entry name" value="CBS_pair_IMPDH"/>
    <property type="match status" value="1"/>
</dbReference>
<dbReference type="CDD" id="cd00381">
    <property type="entry name" value="IMPDH"/>
    <property type="match status" value="1"/>
</dbReference>
<keyword evidence="5" id="KW-0677">Repeat</keyword>
<comment type="cofactor">
    <cofactor evidence="1 13">
        <name>K(+)</name>
        <dbReference type="ChEBI" id="CHEBI:29103"/>
    </cofactor>
</comment>
<proteinExistence type="inferred from homology"/>
<sequence length="482" mass="50849">MQIREALTFDDVLLVPAASTVLPSTADVTTHVTRSIRMNIPLLSSAMDTVTESRMAIAMAQSGGIGVIHRNLTTEQQADEVRRVKRFESGIVYKPITLAPDQTLADAKALQERYRVTGFPVVESDGRVVGIVTNRDMRFASDDRTPVRVMMTSDRLAMLTEPADRQQAIDLMKERRIEKLLVTDGQGKLTGLLTLKDTEKAVLNPLACKDDLGRLRVAAASTVGDDGFERSQALIEAGVDMVVIDTAHGHSAGVAKAVERVKAFSNEVQVVAGNVATAEAVRALIGAGADAVKVGIGPGSICTTRVVAGVGVPQLTAIMDAASAAGDVPVIADGGIKLSGDFAKAIAAGASCAMVGSAIAGTDESPGEIILYQGRSFKSYRGMGSLGAMARGSADRYFQKDAATDKLVPEGIEGQVPYKGPAGTVIHQLVGGLRAAMGYTGCATVEEMRRNCEFVRITGAGLKESHVHDVQITRESPNYRIG</sequence>
<evidence type="ECO:0000256" key="7">
    <source>
        <dbReference type="ARBA" id="ARBA00022755"/>
    </source>
</evidence>
<feature type="binding site" evidence="13 15">
    <location>
        <position position="410"/>
    </location>
    <ligand>
        <name>IMP</name>
        <dbReference type="ChEBI" id="CHEBI:58053"/>
    </ligand>
</feature>
<protein>
    <recommendedName>
        <fullName evidence="13 20">Inosine-5'-monophosphate dehydrogenase</fullName>
        <shortName evidence="13">IMP dehydrogenase</shortName>
        <shortName evidence="13">IMPD</shortName>
        <shortName evidence="13">IMPDH</shortName>
        <ecNumber evidence="13 20">1.1.1.205</ecNumber>
    </recommendedName>
</protein>
<evidence type="ECO:0000313" key="24">
    <source>
        <dbReference type="Proteomes" id="UP000186216"/>
    </source>
</evidence>
<feature type="binding site" description="in other chain" evidence="13 17">
    <location>
        <position position="302"/>
    </location>
    <ligand>
        <name>K(+)</name>
        <dbReference type="ChEBI" id="CHEBI:29103"/>
        <note>ligand shared between two tetrameric partners</note>
    </ligand>
</feature>
<dbReference type="InterPro" id="IPR005990">
    <property type="entry name" value="IMP_DH"/>
</dbReference>
<dbReference type="Proteomes" id="UP001215549">
    <property type="component" value="Chromosome"/>
</dbReference>
<comment type="catalytic activity">
    <reaction evidence="12 13 20">
        <text>IMP + NAD(+) + H2O = XMP + NADH + H(+)</text>
        <dbReference type="Rhea" id="RHEA:11708"/>
        <dbReference type="ChEBI" id="CHEBI:15377"/>
        <dbReference type="ChEBI" id="CHEBI:15378"/>
        <dbReference type="ChEBI" id="CHEBI:57464"/>
        <dbReference type="ChEBI" id="CHEBI:57540"/>
        <dbReference type="ChEBI" id="CHEBI:57945"/>
        <dbReference type="ChEBI" id="CHEBI:58053"/>
        <dbReference type="EC" id="1.1.1.205"/>
    </reaction>
</comment>
<dbReference type="Pfam" id="PF00478">
    <property type="entry name" value="IMPDH"/>
    <property type="match status" value="1"/>
</dbReference>
<evidence type="ECO:0000313" key="23">
    <source>
        <dbReference type="EMBL" id="WCR01702.1"/>
    </source>
</evidence>
<dbReference type="RefSeq" id="WP_076523061.1">
    <property type="nucleotide sequence ID" value="NZ_CP067140.1"/>
</dbReference>
<dbReference type="SMART" id="SM01240">
    <property type="entry name" value="IMPDH"/>
    <property type="match status" value="1"/>
</dbReference>
<dbReference type="SUPFAM" id="SSF54631">
    <property type="entry name" value="CBS-domain pair"/>
    <property type="match status" value="1"/>
</dbReference>
<dbReference type="InterPro" id="IPR013785">
    <property type="entry name" value="Aldolase_TIM"/>
</dbReference>
<dbReference type="FunFam" id="3.20.20.70:FF:000003">
    <property type="entry name" value="GMP reductase"/>
    <property type="match status" value="1"/>
</dbReference>
<dbReference type="Proteomes" id="UP000186216">
    <property type="component" value="Unassembled WGS sequence"/>
</dbReference>
<comment type="function">
    <text evidence="13">Catalyzes the conversion of inosine 5'-phosphate (IMP) to xanthosine 5'-phosphate (XMP), the first committed and rate-limiting step in the de novo synthesis of guanine nucleotides, and therefore plays an important role in the regulation of cell growth.</text>
</comment>
<dbReference type="InterPro" id="IPR046342">
    <property type="entry name" value="CBS_dom_sf"/>
</dbReference>
<feature type="domain" description="CBS" evidence="21">
    <location>
        <begin position="91"/>
        <end position="147"/>
    </location>
</feature>